<dbReference type="AlphaFoldDB" id="A0A2J6R7Q8"/>
<evidence type="ECO:0000313" key="2">
    <source>
        <dbReference type="Proteomes" id="UP000235786"/>
    </source>
</evidence>
<sequence length="243" mass="27540">MEITPTPIAWSPVTALAIALRCSKSGLYKQALGIPFSTSTINQSAINHRSLSCLSALAVANIQFVDVDLRIKYTLRNCTSLFEVTLRFTTEIRRGWLKRGTGTLSIKTFRADFCEWLTGCREAKVSNVVFHELEVSPLRPFWCPGDPSAIVGRTFHVVYLGIPQPFRNTLATISTEIQVQAQFVSQSCSIIHPPNVPIRHTEKLERTVCHHRDAIEHTEHWQWKVARGPVMDWSRVENLFPNE</sequence>
<reference evidence="1 2" key="1">
    <citation type="submission" date="2016-04" db="EMBL/GenBank/DDBJ databases">
        <title>A degradative enzymes factory behind the ericoid mycorrhizal symbiosis.</title>
        <authorList>
            <consortium name="DOE Joint Genome Institute"/>
            <person name="Martino E."/>
            <person name="Morin E."/>
            <person name="Grelet G."/>
            <person name="Kuo A."/>
            <person name="Kohler A."/>
            <person name="Daghino S."/>
            <person name="Barry K."/>
            <person name="Choi C."/>
            <person name="Cichocki N."/>
            <person name="Clum A."/>
            <person name="Copeland A."/>
            <person name="Hainaut M."/>
            <person name="Haridas S."/>
            <person name="Labutti K."/>
            <person name="Lindquist E."/>
            <person name="Lipzen A."/>
            <person name="Khouja H.-R."/>
            <person name="Murat C."/>
            <person name="Ohm R."/>
            <person name="Olson A."/>
            <person name="Spatafora J."/>
            <person name="Veneault-Fourrey C."/>
            <person name="Henrissat B."/>
            <person name="Grigoriev I."/>
            <person name="Martin F."/>
            <person name="Perotto S."/>
        </authorList>
    </citation>
    <scope>NUCLEOTIDE SEQUENCE [LARGE SCALE GENOMIC DNA]</scope>
    <source>
        <strain evidence="1 2">F</strain>
    </source>
</reference>
<dbReference type="EMBL" id="KZ613953">
    <property type="protein sequence ID" value="PMD34546.1"/>
    <property type="molecule type" value="Genomic_DNA"/>
</dbReference>
<dbReference type="Proteomes" id="UP000235786">
    <property type="component" value="Unassembled WGS sequence"/>
</dbReference>
<gene>
    <name evidence="1" type="ORF">L207DRAFT_588071</name>
</gene>
<evidence type="ECO:0000313" key="1">
    <source>
        <dbReference type="EMBL" id="PMD34546.1"/>
    </source>
</evidence>
<keyword evidence="2" id="KW-1185">Reference proteome</keyword>
<organism evidence="1 2">
    <name type="scientific">Hyaloscypha variabilis (strain UAMH 11265 / GT02V1 / F)</name>
    <name type="common">Meliniomyces variabilis</name>
    <dbReference type="NCBI Taxonomy" id="1149755"/>
    <lineage>
        <taxon>Eukaryota</taxon>
        <taxon>Fungi</taxon>
        <taxon>Dikarya</taxon>
        <taxon>Ascomycota</taxon>
        <taxon>Pezizomycotina</taxon>
        <taxon>Leotiomycetes</taxon>
        <taxon>Helotiales</taxon>
        <taxon>Hyaloscyphaceae</taxon>
        <taxon>Hyaloscypha</taxon>
        <taxon>Hyaloscypha variabilis</taxon>
    </lineage>
</organism>
<protein>
    <submittedName>
        <fullName evidence="1">Uncharacterized protein</fullName>
    </submittedName>
</protein>
<accession>A0A2J6R7Q8</accession>
<name>A0A2J6R7Q8_HYAVF</name>
<proteinExistence type="predicted"/>